<evidence type="ECO:0000256" key="2">
    <source>
        <dbReference type="ARBA" id="ARBA00022598"/>
    </source>
</evidence>
<evidence type="ECO:0000259" key="3">
    <source>
        <dbReference type="Pfam" id="PF00501"/>
    </source>
</evidence>
<dbReference type="AlphaFoldDB" id="A0A9E8SDZ4"/>
<keyword evidence="2" id="KW-0436">Ligase</keyword>
<dbReference type="Gene3D" id="3.30.300.30">
    <property type="match status" value="1"/>
</dbReference>
<reference evidence="4" key="1">
    <citation type="submission" date="2022-11" db="EMBL/GenBank/DDBJ databases">
        <title>Lacinutrix neustonica HL-RS19T sp. nov., isolated from the surface microlayer sample of brackish Lake Shihwa.</title>
        <authorList>
            <person name="Choi J.Y."/>
            <person name="Hwang C.Y."/>
        </authorList>
    </citation>
    <scope>NUCLEOTIDE SEQUENCE</scope>
    <source>
        <strain evidence="4">HL-RS19</strain>
    </source>
</reference>
<evidence type="ECO:0000256" key="1">
    <source>
        <dbReference type="ARBA" id="ARBA00006432"/>
    </source>
</evidence>
<dbReference type="Gene3D" id="3.40.50.12780">
    <property type="entry name" value="N-terminal domain of ligase-like"/>
    <property type="match status" value="1"/>
</dbReference>
<keyword evidence="5" id="KW-1185">Reference proteome</keyword>
<dbReference type="EMBL" id="CP113088">
    <property type="protein sequence ID" value="WAC02616.1"/>
    <property type="molecule type" value="Genomic_DNA"/>
</dbReference>
<feature type="domain" description="AMP-dependent synthetase/ligase" evidence="3">
    <location>
        <begin position="58"/>
        <end position="202"/>
    </location>
</feature>
<name>A0A9E8SDZ4_9FLAO</name>
<dbReference type="SUPFAM" id="SSF56801">
    <property type="entry name" value="Acetyl-CoA synthetase-like"/>
    <property type="match status" value="1"/>
</dbReference>
<dbReference type="GO" id="GO:0006631">
    <property type="term" value="P:fatty acid metabolic process"/>
    <property type="evidence" value="ECO:0007669"/>
    <property type="project" value="TreeGrafter"/>
</dbReference>
<organism evidence="4 5">
    <name type="scientific">Lacinutrix neustonica</name>
    <dbReference type="NCBI Taxonomy" id="2980107"/>
    <lineage>
        <taxon>Bacteria</taxon>
        <taxon>Pseudomonadati</taxon>
        <taxon>Bacteroidota</taxon>
        <taxon>Flavobacteriia</taxon>
        <taxon>Flavobacteriales</taxon>
        <taxon>Flavobacteriaceae</taxon>
        <taxon>Lacinutrix</taxon>
    </lineage>
</organism>
<dbReference type="Proteomes" id="UP001164705">
    <property type="component" value="Chromosome"/>
</dbReference>
<proteinExistence type="inferred from homology"/>
<sequence>MTPAFNKVHNRFKLNGTHFNFKDLKELGYSFVKEGQVYEEHIGQFLLDWQDNNTHIQMKTSGSTGLPKTVEIPKQALVNSAIATGDYFKLKPGDRALLCLPAHYIAGKMMLVRAMILGLEIECIEPKSKLHIDLDKQYDFAAMVPLQLEHSMDAIDNITQMIIGGAKISNALILKIQELKTSIYETYGMTETVSHIAVKQINHLKKGEVPVFKTLPNISITQDERNCLVIEAPQITKERIMTNDMVKLHSNTTFEWLGRIDNIINTGGIKVHPEQIENVLDSKIESRFFIASEPDASLGERIVLVVEGAEESVHASAFNVLSKHEKPKVIYYINSFIETASGKVQRKKTLQRLKK</sequence>
<dbReference type="InterPro" id="IPR042099">
    <property type="entry name" value="ANL_N_sf"/>
</dbReference>
<evidence type="ECO:0000313" key="5">
    <source>
        <dbReference type="Proteomes" id="UP001164705"/>
    </source>
</evidence>
<dbReference type="RefSeq" id="WP_267677213.1">
    <property type="nucleotide sequence ID" value="NZ_CP113088.1"/>
</dbReference>
<comment type="similarity">
    <text evidence="1">Belongs to the ATP-dependent AMP-binding enzyme family.</text>
</comment>
<accession>A0A9E8SDZ4</accession>
<dbReference type="InterPro" id="IPR045851">
    <property type="entry name" value="AMP-bd_C_sf"/>
</dbReference>
<dbReference type="GO" id="GO:0031956">
    <property type="term" value="F:medium-chain fatty acid-CoA ligase activity"/>
    <property type="evidence" value="ECO:0007669"/>
    <property type="project" value="TreeGrafter"/>
</dbReference>
<dbReference type="PANTHER" id="PTHR43201:SF5">
    <property type="entry name" value="MEDIUM-CHAIN ACYL-COA LIGASE ACSF2, MITOCHONDRIAL"/>
    <property type="match status" value="1"/>
</dbReference>
<evidence type="ECO:0000313" key="4">
    <source>
        <dbReference type="EMBL" id="WAC02616.1"/>
    </source>
</evidence>
<dbReference type="KEGG" id="lnu:N7U66_02690"/>
<dbReference type="PANTHER" id="PTHR43201">
    <property type="entry name" value="ACYL-COA SYNTHETASE"/>
    <property type="match status" value="1"/>
</dbReference>
<protein>
    <submittedName>
        <fullName evidence="4">AMP-binding protein</fullName>
    </submittedName>
</protein>
<gene>
    <name evidence="4" type="ORF">N7U66_02690</name>
</gene>
<dbReference type="Pfam" id="PF00501">
    <property type="entry name" value="AMP-binding"/>
    <property type="match status" value="1"/>
</dbReference>
<dbReference type="InterPro" id="IPR000873">
    <property type="entry name" value="AMP-dep_synth/lig_dom"/>
</dbReference>